<dbReference type="InterPro" id="IPR003961">
    <property type="entry name" value="FN3_dom"/>
</dbReference>
<dbReference type="InterPro" id="IPR007110">
    <property type="entry name" value="Ig-like_dom"/>
</dbReference>
<dbReference type="WBParaSite" id="SMUV_0000246101-mRNA-1">
    <property type="protein sequence ID" value="SMUV_0000246101-mRNA-1"/>
    <property type="gene ID" value="SMUV_0000246101"/>
</dbReference>
<accession>A0A0N5AE24</accession>
<dbReference type="GO" id="GO:0007411">
    <property type="term" value="P:axon guidance"/>
    <property type="evidence" value="ECO:0007669"/>
    <property type="project" value="TreeGrafter"/>
</dbReference>
<dbReference type="Proteomes" id="UP000046393">
    <property type="component" value="Unplaced"/>
</dbReference>
<dbReference type="InterPro" id="IPR036179">
    <property type="entry name" value="Ig-like_dom_sf"/>
</dbReference>
<dbReference type="Pfam" id="PF07679">
    <property type="entry name" value="I-set"/>
    <property type="match status" value="1"/>
</dbReference>
<keyword evidence="2" id="KW-0393">Immunoglobulin domain</keyword>
<sequence>MAFEKHLELILAVVYLPNNAKCIVDWLQKVTVSFKVHISVAHIFRKRVINTEAGNRLVVQPATKEDRYAARKGEQLSVVCVYNHSSDDLNSLVWRNVVTNKVIDEESSSRVFTVSVRQHHTHFQQLTLIFLKLNADDEGNYVCEAENFDGVTYTKTINVIPLETLEWGLKDSTVGGLVDEKVIINCSATGDPRPHIIITDANGKPLSGADFIVDGNLIYIPRLTTEYNGRQIRCSGTQVFEGYDQSDTETKLITIEVYYPPQFLRSDVIQYAIVGRNVTVECQVNSSNPPVNEFNFFRGDNQIFDIPGKYDISVDLDKQLALFTIIDLKEEDLGSYACAAINNKSQSEQTIELRKADPPGEVKVSYENAKENSIVLKIQQAEDEQLPIINYIVRYIQQDQLINAEPDSKETLWNEFGKKTAIHTNENGLYEIGQLLNNTKYVFRISAQSAAGVGGEFELGASTTSIKIVRDVQKSATRTLYSWVPIVVLFLLH</sequence>
<evidence type="ECO:0000256" key="2">
    <source>
        <dbReference type="ARBA" id="ARBA00023319"/>
    </source>
</evidence>
<evidence type="ECO:0000313" key="5">
    <source>
        <dbReference type="Proteomes" id="UP000046393"/>
    </source>
</evidence>
<proteinExistence type="predicted"/>
<dbReference type="SMART" id="SM00409">
    <property type="entry name" value="IG"/>
    <property type="match status" value="3"/>
</dbReference>
<keyword evidence="1" id="KW-0677">Repeat</keyword>
<dbReference type="PANTHER" id="PTHR10075">
    <property type="entry name" value="BASIGIN RELATED"/>
    <property type="match status" value="1"/>
</dbReference>
<protein>
    <submittedName>
        <fullName evidence="6">Ig-like domain-containing protein</fullName>
    </submittedName>
</protein>
<evidence type="ECO:0000313" key="6">
    <source>
        <dbReference type="WBParaSite" id="SMUV_0000246101-mRNA-1"/>
    </source>
</evidence>
<dbReference type="SMART" id="SM00060">
    <property type="entry name" value="FN3"/>
    <property type="match status" value="1"/>
</dbReference>
<dbReference type="InterPro" id="IPR013783">
    <property type="entry name" value="Ig-like_fold"/>
</dbReference>
<evidence type="ECO:0000259" key="3">
    <source>
        <dbReference type="PROSITE" id="PS50835"/>
    </source>
</evidence>
<dbReference type="GO" id="GO:0098632">
    <property type="term" value="F:cell-cell adhesion mediator activity"/>
    <property type="evidence" value="ECO:0007669"/>
    <property type="project" value="TreeGrafter"/>
</dbReference>
<dbReference type="GO" id="GO:0005886">
    <property type="term" value="C:plasma membrane"/>
    <property type="evidence" value="ECO:0007669"/>
    <property type="project" value="TreeGrafter"/>
</dbReference>
<feature type="domain" description="Ig-like" evidence="3">
    <location>
        <begin position="261"/>
        <end position="354"/>
    </location>
</feature>
<dbReference type="InterPro" id="IPR013098">
    <property type="entry name" value="Ig_I-set"/>
</dbReference>
<feature type="domain" description="Ig-like" evidence="3">
    <location>
        <begin position="61"/>
        <end position="158"/>
    </location>
</feature>
<dbReference type="SUPFAM" id="SSF48726">
    <property type="entry name" value="Immunoglobulin"/>
    <property type="match status" value="2"/>
</dbReference>
<dbReference type="GO" id="GO:0007156">
    <property type="term" value="P:homophilic cell adhesion via plasma membrane adhesion molecules"/>
    <property type="evidence" value="ECO:0007669"/>
    <property type="project" value="TreeGrafter"/>
</dbReference>
<keyword evidence="5" id="KW-1185">Reference proteome</keyword>
<dbReference type="Gene3D" id="2.60.40.10">
    <property type="entry name" value="Immunoglobulins"/>
    <property type="match status" value="3"/>
</dbReference>
<dbReference type="InterPro" id="IPR003599">
    <property type="entry name" value="Ig_sub"/>
</dbReference>
<dbReference type="CDD" id="cd00063">
    <property type="entry name" value="FN3"/>
    <property type="match status" value="1"/>
</dbReference>
<dbReference type="STRING" id="451379.A0A0N5AE24"/>
<dbReference type="AlphaFoldDB" id="A0A0N5AE24"/>
<name>A0A0N5AE24_9BILA</name>
<evidence type="ECO:0000259" key="4">
    <source>
        <dbReference type="PROSITE" id="PS50853"/>
    </source>
</evidence>
<reference evidence="6" key="1">
    <citation type="submission" date="2016-04" db="UniProtKB">
        <authorList>
            <consortium name="WormBaseParasite"/>
        </authorList>
    </citation>
    <scope>IDENTIFICATION</scope>
</reference>
<evidence type="ECO:0000256" key="1">
    <source>
        <dbReference type="ARBA" id="ARBA00022737"/>
    </source>
</evidence>
<dbReference type="InterPro" id="IPR036116">
    <property type="entry name" value="FN3_sf"/>
</dbReference>
<dbReference type="PROSITE" id="PS50853">
    <property type="entry name" value="FN3"/>
    <property type="match status" value="1"/>
</dbReference>
<dbReference type="PANTHER" id="PTHR10075:SF82">
    <property type="entry name" value="NEURONAL IMMUNOGLOBULIN DOMAIN-CONTAINING PROTEIN RIG-3"/>
    <property type="match status" value="1"/>
</dbReference>
<dbReference type="SUPFAM" id="SSF49265">
    <property type="entry name" value="Fibronectin type III"/>
    <property type="match status" value="1"/>
</dbReference>
<dbReference type="PROSITE" id="PS50835">
    <property type="entry name" value="IG_LIKE"/>
    <property type="match status" value="2"/>
</dbReference>
<feature type="domain" description="Fibronectin type-III" evidence="4">
    <location>
        <begin position="358"/>
        <end position="475"/>
    </location>
</feature>
<dbReference type="SMART" id="SM00408">
    <property type="entry name" value="IGc2"/>
    <property type="match status" value="2"/>
</dbReference>
<dbReference type="Pfam" id="PF00041">
    <property type="entry name" value="fn3"/>
    <property type="match status" value="1"/>
</dbReference>
<dbReference type="GO" id="GO:0070593">
    <property type="term" value="P:dendrite self-avoidance"/>
    <property type="evidence" value="ECO:0007669"/>
    <property type="project" value="TreeGrafter"/>
</dbReference>
<dbReference type="InterPro" id="IPR003598">
    <property type="entry name" value="Ig_sub2"/>
</dbReference>
<dbReference type="GO" id="GO:0030424">
    <property type="term" value="C:axon"/>
    <property type="evidence" value="ECO:0007669"/>
    <property type="project" value="TreeGrafter"/>
</dbReference>
<organism evidence="5 6">
    <name type="scientific">Syphacia muris</name>
    <dbReference type="NCBI Taxonomy" id="451379"/>
    <lineage>
        <taxon>Eukaryota</taxon>
        <taxon>Metazoa</taxon>
        <taxon>Ecdysozoa</taxon>
        <taxon>Nematoda</taxon>
        <taxon>Chromadorea</taxon>
        <taxon>Rhabditida</taxon>
        <taxon>Spirurina</taxon>
        <taxon>Oxyuridomorpha</taxon>
        <taxon>Oxyuroidea</taxon>
        <taxon>Oxyuridae</taxon>
        <taxon>Syphacia</taxon>
    </lineage>
</organism>